<proteinExistence type="predicted"/>
<reference evidence="1" key="1">
    <citation type="submission" date="2019-05" db="EMBL/GenBank/DDBJ databases">
        <authorList>
            <consortium name="Pathogen Informatics"/>
        </authorList>
    </citation>
    <scope>NUCLEOTIDE SEQUENCE [LARGE SCALE GENOMIC DNA]</scope>
    <source>
        <strain evidence="1">NCTC12965</strain>
    </source>
</reference>
<accession>A0A4U9UDJ2</accession>
<dbReference type="RefSeq" id="WP_167669088.1">
    <property type="nucleotide sequence ID" value="NZ_CAMKUH010000019.1"/>
</dbReference>
<protein>
    <submittedName>
        <fullName evidence="1">Uncharacterized protein</fullName>
    </submittedName>
</protein>
<gene>
    <name evidence="1" type="ORF">NCTC12965_03157</name>
</gene>
<dbReference type="GeneID" id="52187184"/>
<name>A0A4U9UDJ2_SERFO</name>
<evidence type="ECO:0000313" key="1">
    <source>
        <dbReference type="EMBL" id="VTR31096.1"/>
    </source>
</evidence>
<sequence length="58" mass="6527">MMIMSVAMVILCIMLGGFMIRSCTGKTNSSSEAKQAISDVRKMIDKKALIKYKRNNRI</sequence>
<organism evidence="1">
    <name type="scientific">Serratia fonticola</name>
    <dbReference type="NCBI Taxonomy" id="47917"/>
    <lineage>
        <taxon>Bacteria</taxon>
        <taxon>Pseudomonadati</taxon>
        <taxon>Pseudomonadota</taxon>
        <taxon>Gammaproteobacteria</taxon>
        <taxon>Enterobacterales</taxon>
        <taxon>Yersiniaceae</taxon>
        <taxon>Serratia</taxon>
    </lineage>
</organism>
<dbReference type="EMBL" id="CABEEZ010000069">
    <property type="protein sequence ID" value="VTR31096.1"/>
    <property type="molecule type" value="Genomic_DNA"/>
</dbReference>
<dbReference type="AlphaFoldDB" id="A0A4U9UDJ2"/>